<gene>
    <name evidence="2" type="ORF">Dbus_chr3Lg579</name>
</gene>
<name>A0A0M3QW26_DROBS</name>
<proteinExistence type="predicted"/>
<dbReference type="GO" id="GO:0005813">
    <property type="term" value="C:centrosome"/>
    <property type="evidence" value="ECO:0007669"/>
    <property type="project" value="TreeGrafter"/>
</dbReference>
<dbReference type="GO" id="GO:0051298">
    <property type="term" value="P:centrosome duplication"/>
    <property type="evidence" value="ECO:0007669"/>
    <property type="project" value="TreeGrafter"/>
</dbReference>
<reference evidence="2 3" key="1">
    <citation type="submission" date="2015-08" db="EMBL/GenBank/DDBJ databases">
        <title>Ancestral chromatin configuration constrains chromatin evolution on differentiating sex chromosomes in Drosophila.</title>
        <authorList>
            <person name="Zhou Q."/>
            <person name="Bachtrog D."/>
        </authorList>
    </citation>
    <scope>NUCLEOTIDE SEQUENCE [LARGE SCALE GENOMIC DNA]</scope>
    <source>
        <tissue evidence="2">Whole larvae</tissue>
    </source>
</reference>
<evidence type="ECO:0000313" key="3">
    <source>
        <dbReference type="Proteomes" id="UP000494163"/>
    </source>
</evidence>
<feature type="domain" description="SAC3/GANP/THP3 conserved" evidence="1">
    <location>
        <begin position="12"/>
        <end position="303"/>
    </location>
</feature>
<dbReference type="STRING" id="30019.A0A0M3QW26"/>
<dbReference type="OMA" id="IFTHAYN"/>
<sequence>MNMTIRGSCENFCPDAEAKMRIREKLLNYYELKDGQKHVPGVLVKEFARSAADAKMPKAKDMRSERCLAKTVEYLLKDILMDTRRPYHWAYDFIFDRLRMVRREIVIQQFDAKQTIRLLEPICMFLAFSSYKLCAENIEKYDPKICHQHLQECLNVVLCCYKQLDEEQQKQKMEATLLELQRRCFIESLYQVFNMGTSEALKRALTLPAQVREDDNFKRTFGMCLEYHRGNLYRVIVAIPQLPHILCALAALKLQIIRRRLLEILNVAYSNKQLTVPSSYLLRLTLCTTAVLVDQCRHYNIALTPDRQMVHFSKTEFNRNVDTLKSTQESFVDAKFARIYLPEVLLLKKLWL</sequence>
<dbReference type="InterPro" id="IPR045107">
    <property type="entry name" value="SAC3/GANP/THP3"/>
</dbReference>
<protein>
    <submittedName>
        <fullName evidence="2">CG3437</fullName>
    </submittedName>
</protein>
<dbReference type="Proteomes" id="UP000494163">
    <property type="component" value="Chromosome 3L"/>
</dbReference>
<dbReference type="Gene3D" id="1.25.40.990">
    <property type="match status" value="1"/>
</dbReference>
<dbReference type="PANTHER" id="PTHR12436:SF38">
    <property type="entry name" value="SAC3 DOMAIN-CONTAINING PROTEIN 1"/>
    <property type="match status" value="1"/>
</dbReference>
<keyword evidence="3" id="KW-1185">Reference proteome</keyword>
<dbReference type="OrthoDB" id="264795at2759"/>
<dbReference type="GO" id="GO:0051225">
    <property type="term" value="P:spindle assembly"/>
    <property type="evidence" value="ECO:0007669"/>
    <property type="project" value="TreeGrafter"/>
</dbReference>
<dbReference type="PANTHER" id="PTHR12436">
    <property type="entry name" value="80 KDA MCM3-ASSOCIATED PROTEIN"/>
    <property type="match status" value="1"/>
</dbReference>
<dbReference type="AlphaFoldDB" id="A0A0M3QW26"/>
<dbReference type="GO" id="GO:0005634">
    <property type="term" value="C:nucleus"/>
    <property type="evidence" value="ECO:0007669"/>
    <property type="project" value="TreeGrafter"/>
</dbReference>
<dbReference type="InterPro" id="IPR005062">
    <property type="entry name" value="SAC3/GANP/THP3_conserved"/>
</dbReference>
<organism evidence="2 3">
    <name type="scientific">Drosophila busckii</name>
    <name type="common">Fruit fly</name>
    <dbReference type="NCBI Taxonomy" id="30019"/>
    <lineage>
        <taxon>Eukaryota</taxon>
        <taxon>Metazoa</taxon>
        <taxon>Ecdysozoa</taxon>
        <taxon>Arthropoda</taxon>
        <taxon>Hexapoda</taxon>
        <taxon>Insecta</taxon>
        <taxon>Pterygota</taxon>
        <taxon>Neoptera</taxon>
        <taxon>Endopterygota</taxon>
        <taxon>Diptera</taxon>
        <taxon>Brachycera</taxon>
        <taxon>Muscomorpha</taxon>
        <taxon>Ephydroidea</taxon>
        <taxon>Drosophilidae</taxon>
        <taxon>Drosophila</taxon>
    </lineage>
</organism>
<evidence type="ECO:0000313" key="2">
    <source>
        <dbReference type="EMBL" id="ALC43413.1"/>
    </source>
</evidence>
<evidence type="ECO:0000259" key="1">
    <source>
        <dbReference type="Pfam" id="PF03399"/>
    </source>
</evidence>
<accession>A0A0M3QW26</accession>
<dbReference type="GO" id="GO:0005819">
    <property type="term" value="C:spindle"/>
    <property type="evidence" value="ECO:0007669"/>
    <property type="project" value="TreeGrafter"/>
</dbReference>
<dbReference type="Pfam" id="PF03399">
    <property type="entry name" value="SAC3_GANP"/>
    <property type="match status" value="1"/>
</dbReference>
<dbReference type="EMBL" id="CP012525">
    <property type="protein sequence ID" value="ALC43413.1"/>
    <property type="molecule type" value="Genomic_DNA"/>
</dbReference>